<proteinExistence type="predicted"/>
<organism evidence="1">
    <name type="scientific">Siphoviridae sp. ctCIv11</name>
    <dbReference type="NCBI Taxonomy" id="2827806"/>
    <lineage>
        <taxon>Viruses</taxon>
        <taxon>Duplodnaviria</taxon>
        <taxon>Heunggongvirae</taxon>
        <taxon>Uroviricota</taxon>
        <taxon>Caudoviricetes</taxon>
    </lineage>
</organism>
<name>A0A8S5S297_9CAUD</name>
<accession>A0A8S5S297</accession>
<sequence>MKAKAKHDVKVLMEDNRFSNFKEGNEYRCMMRGENMILIDENKCGYTTDMETFNEDFDLIR</sequence>
<reference evidence="1" key="1">
    <citation type="journal article" date="2021" name="Proc. Natl. Acad. Sci. U.S.A.">
        <title>A Catalog of Tens of Thousands of Viruses from Human Metagenomes Reveals Hidden Associations with Chronic Diseases.</title>
        <authorList>
            <person name="Tisza M.J."/>
            <person name="Buck C.B."/>
        </authorList>
    </citation>
    <scope>NUCLEOTIDE SEQUENCE</scope>
    <source>
        <strain evidence="1">CtCIv11</strain>
    </source>
</reference>
<protein>
    <submittedName>
        <fullName evidence="1">Uncharacterized protein</fullName>
    </submittedName>
</protein>
<evidence type="ECO:0000313" key="1">
    <source>
        <dbReference type="EMBL" id="DAF44931.1"/>
    </source>
</evidence>
<dbReference type="EMBL" id="BK032513">
    <property type="protein sequence ID" value="DAF44931.1"/>
    <property type="molecule type" value="Genomic_DNA"/>
</dbReference>